<feature type="chain" id="PRO_5041485842" description="S-protein homolog" evidence="6">
    <location>
        <begin position="21"/>
        <end position="148"/>
    </location>
</feature>
<reference evidence="7" key="1">
    <citation type="submission" date="2023-04" db="EMBL/GenBank/DDBJ databases">
        <authorList>
            <person name="Vijverberg K."/>
            <person name="Xiong W."/>
            <person name="Schranz E."/>
        </authorList>
    </citation>
    <scope>NUCLEOTIDE SEQUENCE</scope>
</reference>
<comment type="subcellular location">
    <subcellularLocation>
        <location evidence="1 6">Secreted</location>
    </subcellularLocation>
</comment>
<dbReference type="GO" id="GO:0060320">
    <property type="term" value="P:rejection of self pollen"/>
    <property type="evidence" value="ECO:0007669"/>
    <property type="project" value="UniProtKB-KW"/>
</dbReference>
<sequence>MGKFLFLLIFAFILFHATHANDHNNDVHAREEKRDDDVPYKYKACVMSWYTIHIKSNVNNLEFRCQSKDDDLGMVTRNAGEIYDIKFCLNVWKSTVFFCHFYWESKQRMFEVWLKLWDQFLPPFLEERSIVPSKWLKLWDQFLGTSIS</sequence>
<accession>A0AA35ZDF4</accession>
<evidence type="ECO:0000256" key="1">
    <source>
        <dbReference type="ARBA" id="ARBA00004613"/>
    </source>
</evidence>
<dbReference type="EMBL" id="OX465082">
    <property type="protein sequence ID" value="CAI9290541.1"/>
    <property type="molecule type" value="Genomic_DNA"/>
</dbReference>
<keyword evidence="8" id="KW-1185">Reference proteome</keyword>
<protein>
    <recommendedName>
        <fullName evidence="6">S-protein homolog</fullName>
    </recommendedName>
</protein>
<organism evidence="7 8">
    <name type="scientific">Lactuca saligna</name>
    <name type="common">Willowleaf lettuce</name>
    <dbReference type="NCBI Taxonomy" id="75948"/>
    <lineage>
        <taxon>Eukaryota</taxon>
        <taxon>Viridiplantae</taxon>
        <taxon>Streptophyta</taxon>
        <taxon>Embryophyta</taxon>
        <taxon>Tracheophyta</taxon>
        <taxon>Spermatophyta</taxon>
        <taxon>Magnoliopsida</taxon>
        <taxon>eudicotyledons</taxon>
        <taxon>Gunneridae</taxon>
        <taxon>Pentapetalae</taxon>
        <taxon>asterids</taxon>
        <taxon>campanulids</taxon>
        <taxon>Asterales</taxon>
        <taxon>Asteraceae</taxon>
        <taxon>Cichorioideae</taxon>
        <taxon>Cichorieae</taxon>
        <taxon>Lactucinae</taxon>
        <taxon>Lactuca</taxon>
    </lineage>
</organism>
<evidence type="ECO:0000313" key="8">
    <source>
        <dbReference type="Proteomes" id="UP001177003"/>
    </source>
</evidence>
<dbReference type="Proteomes" id="UP001177003">
    <property type="component" value="Chromosome 6"/>
</dbReference>
<evidence type="ECO:0000256" key="4">
    <source>
        <dbReference type="ARBA" id="ARBA00022525"/>
    </source>
</evidence>
<keyword evidence="3 6" id="KW-0713">Self-incompatibility</keyword>
<comment type="similarity">
    <text evidence="2 6">Belongs to the plant self-incompatibility (S1) protein family.</text>
</comment>
<evidence type="ECO:0000256" key="3">
    <source>
        <dbReference type="ARBA" id="ARBA00022471"/>
    </source>
</evidence>
<dbReference type="Pfam" id="PF05938">
    <property type="entry name" value="Self-incomp_S1"/>
    <property type="match status" value="1"/>
</dbReference>
<keyword evidence="5 6" id="KW-0732">Signal</keyword>
<gene>
    <name evidence="7" type="ORF">LSALG_LOCUS29731</name>
</gene>
<keyword evidence="4 6" id="KW-0964">Secreted</keyword>
<evidence type="ECO:0000256" key="2">
    <source>
        <dbReference type="ARBA" id="ARBA00005581"/>
    </source>
</evidence>
<dbReference type="PANTHER" id="PTHR31232">
    <property type="match status" value="1"/>
</dbReference>
<proteinExistence type="inferred from homology"/>
<dbReference type="AlphaFoldDB" id="A0AA35ZDF4"/>
<evidence type="ECO:0000256" key="6">
    <source>
        <dbReference type="RuleBase" id="RU367044"/>
    </source>
</evidence>
<evidence type="ECO:0000313" key="7">
    <source>
        <dbReference type="EMBL" id="CAI9290541.1"/>
    </source>
</evidence>
<evidence type="ECO:0000256" key="5">
    <source>
        <dbReference type="ARBA" id="ARBA00022729"/>
    </source>
</evidence>
<dbReference type="PANTHER" id="PTHR31232:SF155">
    <property type="entry name" value="PLANT SELF-INCOMPATIBILITY PROTEIN S1 FAMILY"/>
    <property type="match status" value="1"/>
</dbReference>
<dbReference type="InterPro" id="IPR010264">
    <property type="entry name" value="Self-incomp_S1"/>
</dbReference>
<dbReference type="GO" id="GO:0005576">
    <property type="term" value="C:extracellular region"/>
    <property type="evidence" value="ECO:0007669"/>
    <property type="project" value="UniProtKB-SubCell"/>
</dbReference>
<name>A0AA35ZDF4_LACSI</name>
<feature type="signal peptide" evidence="6">
    <location>
        <begin position="1"/>
        <end position="20"/>
    </location>
</feature>